<name>A0A1H4AUB3_9BACT</name>
<evidence type="ECO:0000313" key="1">
    <source>
        <dbReference type="EMBL" id="SEA39411.1"/>
    </source>
</evidence>
<keyword evidence="2" id="KW-1185">Reference proteome</keyword>
<proteinExistence type="predicted"/>
<dbReference type="STRING" id="551991.SAMN05192529_11671"/>
<gene>
    <name evidence="1" type="ORF">SAMN05192529_11671</name>
</gene>
<sequence>MSCNNNKKEKSDQSVKDSSVVKNDSSIITFGHDLNFLKEKDSNLLVLSLPENPQAQIIVSAKYQAKVFTSTAQGTGGQSFGWVNYKAFNGSLDPHMNAYGGENRFWLGPEGGKYSLFFAPDSTMEFDNWKTPDAFDSESWTIEKSDARSATLTKQMNLLNYKGTHLSLSIERVIQLLSPMEIDRQTGMEISKSFPDIKLVAYLTDNKLTNTGTASWDENTGMPCIWILDMFTPSDKTVIVVPFKKTPATEFNQVATTDYFGAIPEDRLKHTEDVLYLKADGKMRGKLGVRPAKARDWIGSYSADSKVLTLLHYNIDAHAKYLNQQWNTKPPVFDGDAVNAYNDGPLADGSQMGPFYELESVSPAAFLAPGASLTHQQSVYHITGSVEDLNKITLQLLGVSLSDITTAFP</sequence>
<reference evidence="1 2" key="1">
    <citation type="submission" date="2016-10" db="EMBL/GenBank/DDBJ databases">
        <authorList>
            <person name="de Groot N.N."/>
        </authorList>
    </citation>
    <scope>NUCLEOTIDE SEQUENCE [LARGE SCALE GENOMIC DNA]</scope>
    <source>
        <strain evidence="1 2">Vu-144</strain>
    </source>
</reference>
<evidence type="ECO:0000313" key="2">
    <source>
        <dbReference type="Proteomes" id="UP000199041"/>
    </source>
</evidence>
<accession>A0A1H4AUB3</accession>
<dbReference type="InterPro" id="IPR046713">
    <property type="entry name" value="DUF6786"/>
</dbReference>
<organism evidence="1 2">
    <name type="scientific">Arachidicoccus rhizosphaerae</name>
    <dbReference type="NCBI Taxonomy" id="551991"/>
    <lineage>
        <taxon>Bacteria</taxon>
        <taxon>Pseudomonadati</taxon>
        <taxon>Bacteroidota</taxon>
        <taxon>Chitinophagia</taxon>
        <taxon>Chitinophagales</taxon>
        <taxon>Chitinophagaceae</taxon>
        <taxon>Arachidicoccus</taxon>
    </lineage>
</organism>
<dbReference type="RefSeq" id="WP_244518921.1">
    <property type="nucleotide sequence ID" value="NZ_FNQY01000016.1"/>
</dbReference>
<dbReference type="AlphaFoldDB" id="A0A1H4AUB3"/>
<dbReference type="EMBL" id="FNQY01000016">
    <property type="protein sequence ID" value="SEA39411.1"/>
    <property type="molecule type" value="Genomic_DNA"/>
</dbReference>
<protein>
    <submittedName>
        <fullName evidence="1">Uncharacterized protein</fullName>
    </submittedName>
</protein>
<dbReference type="Proteomes" id="UP000199041">
    <property type="component" value="Unassembled WGS sequence"/>
</dbReference>
<dbReference type="Pfam" id="PF20583">
    <property type="entry name" value="DUF6786"/>
    <property type="match status" value="1"/>
</dbReference>